<dbReference type="RefSeq" id="WP_175207923.1">
    <property type="nucleotide sequence ID" value="NZ_CADILG010000022.1"/>
</dbReference>
<dbReference type="InterPro" id="IPR029016">
    <property type="entry name" value="GAF-like_dom_sf"/>
</dbReference>
<name>A0A6S7D788_9BURK</name>
<evidence type="ECO:0000313" key="2">
    <source>
        <dbReference type="Proteomes" id="UP000494117"/>
    </source>
</evidence>
<accession>A0A6S7D788</accession>
<dbReference type="SUPFAM" id="SSF55781">
    <property type="entry name" value="GAF domain-like"/>
    <property type="match status" value="1"/>
</dbReference>
<keyword evidence="2" id="KW-1185">Reference proteome</keyword>
<protein>
    <recommendedName>
        <fullName evidence="3">GAF domain-containing protein</fullName>
    </recommendedName>
</protein>
<dbReference type="AlphaFoldDB" id="A0A6S7D788"/>
<sequence>MSGARAGVIPALDALARAHADAAQPQAVYAAVDRALAAAIGHRLFTILSYDPDTALATRLYSNLPEAYPAGGSKTLAPGPWTETVLDRGEPYIGRTPEDLQAVFSDHALIASLDCQSVLNMPIRWRGRTVGSLNLLHAAHWYGSDDAAACRPYAQLVLPALCCA</sequence>
<proteinExistence type="predicted"/>
<dbReference type="EMBL" id="CADILG010000022">
    <property type="protein sequence ID" value="CAB3878320.1"/>
    <property type="molecule type" value="Genomic_DNA"/>
</dbReference>
<gene>
    <name evidence="1" type="ORF">LMG26858_03093</name>
</gene>
<evidence type="ECO:0008006" key="3">
    <source>
        <dbReference type="Google" id="ProtNLM"/>
    </source>
</evidence>
<evidence type="ECO:0000313" key="1">
    <source>
        <dbReference type="EMBL" id="CAB3878320.1"/>
    </source>
</evidence>
<organism evidence="1 2">
    <name type="scientific">Achromobacter anxifer</name>
    <dbReference type="NCBI Taxonomy" id="1287737"/>
    <lineage>
        <taxon>Bacteria</taxon>
        <taxon>Pseudomonadati</taxon>
        <taxon>Pseudomonadota</taxon>
        <taxon>Betaproteobacteria</taxon>
        <taxon>Burkholderiales</taxon>
        <taxon>Alcaligenaceae</taxon>
        <taxon>Achromobacter</taxon>
    </lineage>
</organism>
<dbReference type="Proteomes" id="UP000494117">
    <property type="component" value="Unassembled WGS sequence"/>
</dbReference>
<dbReference type="Gene3D" id="3.30.450.40">
    <property type="match status" value="1"/>
</dbReference>
<reference evidence="1 2" key="1">
    <citation type="submission" date="2020-04" db="EMBL/GenBank/DDBJ databases">
        <authorList>
            <person name="De Canck E."/>
        </authorList>
    </citation>
    <scope>NUCLEOTIDE SEQUENCE [LARGE SCALE GENOMIC DNA]</scope>
    <source>
        <strain evidence="1 2">LMG 26858</strain>
    </source>
</reference>